<dbReference type="Gene3D" id="1.10.630.10">
    <property type="entry name" value="Cytochrome P450"/>
    <property type="match status" value="1"/>
</dbReference>
<dbReference type="GO" id="GO:0020037">
    <property type="term" value="F:heme binding"/>
    <property type="evidence" value="ECO:0007669"/>
    <property type="project" value="InterPro"/>
</dbReference>
<keyword evidence="2" id="KW-0479">Metal-binding</keyword>
<dbReference type="PRINTS" id="PR00385">
    <property type="entry name" value="P450"/>
</dbReference>
<reference evidence="4" key="1">
    <citation type="submission" date="2015-11" db="EMBL/GenBank/DDBJ databases">
        <authorList>
            <person name="Varghese N."/>
        </authorList>
    </citation>
    <scope>NUCLEOTIDE SEQUENCE [LARGE SCALE GENOMIC DNA]</scope>
    <source>
        <strain evidence="4">DSM 45899</strain>
    </source>
</reference>
<keyword evidence="2" id="KW-0503">Monooxygenase</keyword>
<evidence type="ECO:0000256" key="1">
    <source>
        <dbReference type="ARBA" id="ARBA00010617"/>
    </source>
</evidence>
<keyword evidence="2" id="KW-0349">Heme</keyword>
<proteinExistence type="inferred from homology"/>
<dbReference type="PANTHER" id="PTHR46696">
    <property type="entry name" value="P450, PUTATIVE (EUROFUNG)-RELATED"/>
    <property type="match status" value="1"/>
</dbReference>
<accession>A0A0S4QRL5</accession>
<name>A0A0S4QRL5_9ACTN</name>
<dbReference type="AlphaFoldDB" id="A0A0S4QRL5"/>
<dbReference type="InterPro" id="IPR002397">
    <property type="entry name" value="Cyt_P450_B"/>
</dbReference>
<dbReference type="RefSeq" id="WP_091280744.1">
    <property type="nucleotide sequence ID" value="NZ_FAOZ01000017.1"/>
</dbReference>
<evidence type="ECO:0000256" key="2">
    <source>
        <dbReference type="RuleBase" id="RU000461"/>
    </source>
</evidence>
<dbReference type="InterPro" id="IPR001128">
    <property type="entry name" value="Cyt_P450"/>
</dbReference>
<gene>
    <name evidence="3" type="ORF">Ga0074812_11740</name>
</gene>
<organism evidence="3 4">
    <name type="scientific">Parafrankia irregularis</name>
    <dbReference type="NCBI Taxonomy" id="795642"/>
    <lineage>
        <taxon>Bacteria</taxon>
        <taxon>Bacillati</taxon>
        <taxon>Actinomycetota</taxon>
        <taxon>Actinomycetes</taxon>
        <taxon>Frankiales</taxon>
        <taxon>Frankiaceae</taxon>
        <taxon>Parafrankia</taxon>
    </lineage>
</organism>
<comment type="similarity">
    <text evidence="1 2">Belongs to the cytochrome P450 family.</text>
</comment>
<dbReference type="PANTHER" id="PTHR46696:SF4">
    <property type="entry name" value="BIOTIN BIOSYNTHESIS CYTOCHROME P450"/>
    <property type="match status" value="1"/>
</dbReference>
<dbReference type="Proteomes" id="UP000198802">
    <property type="component" value="Unassembled WGS sequence"/>
</dbReference>
<protein>
    <submittedName>
        <fullName evidence="3">Cytochrome P450</fullName>
    </submittedName>
</protein>
<dbReference type="PROSITE" id="PS00086">
    <property type="entry name" value="CYTOCHROME_P450"/>
    <property type="match status" value="1"/>
</dbReference>
<keyword evidence="2" id="KW-0560">Oxidoreductase</keyword>
<dbReference type="Pfam" id="PF00067">
    <property type="entry name" value="p450"/>
    <property type="match status" value="1"/>
</dbReference>
<dbReference type="InterPro" id="IPR017972">
    <property type="entry name" value="Cyt_P450_CS"/>
</dbReference>
<keyword evidence="4" id="KW-1185">Reference proteome</keyword>
<dbReference type="GO" id="GO:0036199">
    <property type="term" value="F:cholest-4-en-3-one 26-monooxygenase activity"/>
    <property type="evidence" value="ECO:0007669"/>
    <property type="project" value="TreeGrafter"/>
</dbReference>
<dbReference type="GO" id="GO:0008395">
    <property type="term" value="F:steroid hydroxylase activity"/>
    <property type="evidence" value="ECO:0007669"/>
    <property type="project" value="TreeGrafter"/>
</dbReference>
<dbReference type="GO" id="GO:0005506">
    <property type="term" value="F:iron ion binding"/>
    <property type="evidence" value="ECO:0007669"/>
    <property type="project" value="InterPro"/>
</dbReference>
<dbReference type="SUPFAM" id="SSF48264">
    <property type="entry name" value="Cytochrome P450"/>
    <property type="match status" value="1"/>
</dbReference>
<evidence type="ECO:0000313" key="4">
    <source>
        <dbReference type="Proteomes" id="UP000198802"/>
    </source>
</evidence>
<dbReference type="EMBL" id="FAOZ01000017">
    <property type="protein sequence ID" value="CUU58131.1"/>
    <property type="molecule type" value="Genomic_DNA"/>
</dbReference>
<dbReference type="PRINTS" id="PR00359">
    <property type="entry name" value="BP450"/>
</dbReference>
<evidence type="ECO:0000313" key="3">
    <source>
        <dbReference type="EMBL" id="CUU58131.1"/>
    </source>
</evidence>
<dbReference type="InterPro" id="IPR036396">
    <property type="entry name" value="Cyt_P450_sf"/>
</dbReference>
<sequence length="399" mass="45013">MTATDLYWDPFRHDIWVDPYPVYKRLRNEAPVYYNEEHDFYAFARWDDVDRGLPDVEHFSNARGNIYEFIKSGIEMPPGSVIFEDPPSHGIHRRLVSRLFSPGAVKALEPKIREYVAGRLDPVQGGDGFDVIDILSDKVPMRVIGMLVGIPEEMQQSVRDQTVAHLKTEEGGKLDAEASQISTDIFESYLDWRIANPSDDIMTKLLNVEFEDHDGTTRKLTRDEILVYCAVIAGAGNETTGQLMGWIGKIFGEERNHAQYQEVVADPSLAGQAVEEILRLEPVGQAVGRYVTKDVEFHGQTIPEGSTALFIVGSAGRDETKFANADDLDIHRDITQQRSFGYGLHYCLGANLARMEGRIVLEELVKRFPKGWDVDWDGARLASTSTVRGWEKLPIVLRK</sequence>
<dbReference type="GO" id="GO:0006707">
    <property type="term" value="P:cholesterol catabolic process"/>
    <property type="evidence" value="ECO:0007669"/>
    <property type="project" value="TreeGrafter"/>
</dbReference>
<keyword evidence="2" id="KW-0408">Iron</keyword>